<dbReference type="EMBL" id="JHEG04000001">
    <property type="protein sequence ID" value="KAF3884542.1"/>
    <property type="molecule type" value="Genomic_DNA"/>
</dbReference>
<evidence type="ECO:0000313" key="2">
    <source>
        <dbReference type="Proteomes" id="UP000029738"/>
    </source>
</evidence>
<gene>
    <name evidence="1" type="ORF">DA73_0400002940</name>
</gene>
<keyword evidence="2" id="KW-1185">Reference proteome</keyword>
<accession>A0A8S9SYY2</accession>
<proteinExistence type="predicted"/>
<name>A0A8S9SYY2_9CYAN</name>
<reference evidence="1" key="1">
    <citation type="journal article" date="2015" name="Genome Announc.">
        <title>Draft Genome Sequence of Tolypothrix boutellei Strain VB521301.</title>
        <authorList>
            <person name="Chandrababunaidu M.M."/>
            <person name="Singh D."/>
            <person name="Sen D."/>
            <person name="Bhan S."/>
            <person name="Das S."/>
            <person name="Gupta A."/>
            <person name="Adhikary S.P."/>
            <person name="Tripathy S."/>
        </authorList>
    </citation>
    <scope>NUCLEOTIDE SEQUENCE</scope>
    <source>
        <strain evidence="1">VB521301</strain>
    </source>
</reference>
<dbReference type="AlphaFoldDB" id="A0A8S9SYY2"/>
<reference evidence="1" key="2">
    <citation type="submission" date="2019-11" db="EMBL/GenBank/DDBJ databases">
        <title>Improved Assembly of Tolypothrix boutellei genome.</title>
        <authorList>
            <person name="Sarangi A.N."/>
            <person name="Mukherjee M."/>
            <person name="Ghosh S."/>
            <person name="Singh D."/>
            <person name="Das A."/>
            <person name="Kant S."/>
            <person name="Prusty A."/>
            <person name="Tripathy S."/>
        </authorList>
    </citation>
    <scope>NUCLEOTIDE SEQUENCE</scope>
    <source>
        <strain evidence="1">VB521301</strain>
    </source>
</reference>
<evidence type="ECO:0000313" key="1">
    <source>
        <dbReference type="EMBL" id="KAF3884542.1"/>
    </source>
</evidence>
<protein>
    <submittedName>
        <fullName evidence="1">Uncharacterized protein</fullName>
    </submittedName>
</protein>
<comment type="caution">
    <text evidence="1">The sequence shown here is derived from an EMBL/GenBank/DDBJ whole genome shotgun (WGS) entry which is preliminary data.</text>
</comment>
<dbReference type="Proteomes" id="UP000029738">
    <property type="component" value="Unassembled WGS sequence"/>
</dbReference>
<sequence length="74" mass="8654">MYSKSMSIKEKETIYHIELVKHGVKYDVAARAAKILAFGLDEETLTEEEKQLVKEACKIWLKQHQRINSILSKY</sequence>
<dbReference type="OrthoDB" id="517037at2"/>
<organism evidence="1 2">
    <name type="scientific">Tolypothrix bouteillei VB521301</name>
    <dbReference type="NCBI Taxonomy" id="1479485"/>
    <lineage>
        <taxon>Bacteria</taxon>
        <taxon>Bacillati</taxon>
        <taxon>Cyanobacteriota</taxon>
        <taxon>Cyanophyceae</taxon>
        <taxon>Nostocales</taxon>
        <taxon>Tolypothrichaceae</taxon>
        <taxon>Tolypothrix</taxon>
    </lineage>
</organism>